<evidence type="ECO:0000256" key="6">
    <source>
        <dbReference type="ARBA" id="ARBA00048683"/>
    </source>
</evidence>
<dbReference type="GO" id="GO:0046168">
    <property type="term" value="P:glycerol-3-phosphate catabolic process"/>
    <property type="evidence" value="ECO:0007669"/>
    <property type="project" value="UniProtKB-UniRule"/>
</dbReference>
<reference evidence="14" key="1">
    <citation type="submission" date="2020-11" db="EMBL/GenBank/DDBJ databases">
        <authorList>
            <person name="Tran Van P."/>
        </authorList>
    </citation>
    <scope>NUCLEOTIDE SEQUENCE</scope>
</reference>
<organism evidence="14">
    <name type="scientific">Notodromas monacha</name>
    <dbReference type="NCBI Taxonomy" id="399045"/>
    <lineage>
        <taxon>Eukaryota</taxon>
        <taxon>Metazoa</taxon>
        <taxon>Ecdysozoa</taxon>
        <taxon>Arthropoda</taxon>
        <taxon>Crustacea</taxon>
        <taxon>Oligostraca</taxon>
        <taxon>Ostracoda</taxon>
        <taxon>Podocopa</taxon>
        <taxon>Podocopida</taxon>
        <taxon>Cypridocopina</taxon>
        <taxon>Cypridoidea</taxon>
        <taxon>Cyprididae</taxon>
        <taxon>Notodromas</taxon>
    </lineage>
</organism>
<comment type="pathway">
    <text evidence="2">Phospholipid metabolism; alpha-glycerophosphate cycle.</text>
</comment>
<keyword evidence="15" id="KW-1185">Reference proteome</keyword>
<evidence type="ECO:0000256" key="1">
    <source>
        <dbReference type="ARBA" id="ARBA00005189"/>
    </source>
</evidence>
<feature type="binding site" evidence="9">
    <location>
        <position position="156"/>
    </location>
    <ligand>
        <name>NAD(+)</name>
        <dbReference type="ChEBI" id="CHEBI:57540"/>
    </ligand>
</feature>
<evidence type="ECO:0000256" key="2">
    <source>
        <dbReference type="ARBA" id="ARBA00005192"/>
    </source>
</evidence>
<name>A0A7R9BT54_9CRUS</name>
<dbReference type="GO" id="GO:0005975">
    <property type="term" value="P:carbohydrate metabolic process"/>
    <property type="evidence" value="ECO:0007669"/>
    <property type="project" value="InterPro"/>
</dbReference>
<feature type="domain" description="Glycerol-3-phosphate dehydrogenase NAD-dependent N-terminal" evidence="12">
    <location>
        <begin position="6"/>
        <end position="174"/>
    </location>
</feature>
<evidence type="ECO:0000313" key="15">
    <source>
        <dbReference type="Proteomes" id="UP000678499"/>
    </source>
</evidence>
<evidence type="ECO:0000256" key="10">
    <source>
        <dbReference type="RuleBase" id="RU000437"/>
    </source>
</evidence>
<dbReference type="UniPathway" id="UPA00086"/>
<evidence type="ECO:0000256" key="9">
    <source>
        <dbReference type="PIRSR" id="PIRSR000114-3"/>
    </source>
</evidence>
<dbReference type="PIRSF" id="PIRSF000114">
    <property type="entry name" value="Glycerol-3-P_dh"/>
    <property type="match status" value="1"/>
</dbReference>
<dbReference type="SUPFAM" id="SSF51735">
    <property type="entry name" value="NAD(P)-binding Rossmann-fold domains"/>
    <property type="match status" value="1"/>
</dbReference>
<dbReference type="PANTHER" id="PTHR11728">
    <property type="entry name" value="GLYCEROL-3-PHOSPHATE DEHYDROGENASE"/>
    <property type="match status" value="1"/>
</dbReference>
<feature type="binding site" evidence="8">
    <location>
        <position position="122"/>
    </location>
    <ligand>
        <name>substrate</name>
    </ligand>
</feature>
<dbReference type="GO" id="GO:0006650">
    <property type="term" value="P:glycerophospholipid metabolic process"/>
    <property type="evidence" value="ECO:0007669"/>
    <property type="project" value="UniProtKB-UniPathway"/>
</dbReference>
<dbReference type="Pfam" id="PF07479">
    <property type="entry name" value="NAD_Gly3P_dh_C"/>
    <property type="match status" value="1"/>
</dbReference>
<dbReference type="GO" id="GO:0051287">
    <property type="term" value="F:NAD binding"/>
    <property type="evidence" value="ECO:0007669"/>
    <property type="project" value="UniProtKB-UniRule"/>
</dbReference>
<dbReference type="Proteomes" id="UP000678499">
    <property type="component" value="Unassembled WGS sequence"/>
</dbReference>
<accession>A0A7R9BT54</accession>
<proteinExistence type="inferred from homology"/>
<dbReference type="GO" id="GO:0005829">
    <property type="term" value="C:cytosol"/>
    <property type="evidence" value="ECO:0007669"/>
    <property type="project" value="TreeGrafter"/>
</dbReference>
<keyword evidence="4 10" id="KW-0560">Oxidoreductase</keyword>
<dbReference type="GO" id="GO:0042803">
    <property type="term" value="F:protein homodimerization activity"/>
    <property type="evidence" value="ECO:0007669"/>
    <property type="project" value="InterPro"/>
</dbReference>
<dbReference type="InterPro" id="IPR006109">
    <property type="entry name" value="G3P_DH_NAD-dep_C"/>
</dbReference>
<feature type="active site" description="Proton acceptor" evidence="7">
    <location>
        <position position="207"/>
    </location>
</feature>
<dbReference type="InterPro" id="IPR036291">
    <property type="entry name" value="NAD(P)-bd_dom_sf"/>
</dbReference>
<evidence type="ECO:0000256" key="5">
    <source>
        <dbReference type="ARBA" id="ARBA00023027"/>
    </source>
</evidence>
<feature type="binding site" evidence="9">
    <location>
        <position position="99"/>
    </location>
    <ligand>
        <name>NAD(+)</name>
        <dbReference type="ChEBI" id="CHEBI:57540"/>
    </ligand>
</feature>
<dbReference type="EMBL" id="CAJPEX010001919">
    <property type="protein sequence ID" value="CAG0920208.1"/>
    <property type="molecule type" value="Genomic_DNA"/>
</dbReference>
<comment type="similarity">
    <text evidence="3 10">Belongs to the NAD-dependent glycerol-3-phosphate dehydrogenase family.</text>
</comment>
<feature type="domain" description="Glycerol-3-phosphate dehydrogenase NAD-dependent C-terminal" evidence="13">
    <location>
        <begin position="196"/>
        <end position="342"/>
    </location>
</feature>
<keyword evidence="5 9" id="KW-0520">NAD</keyword>
<dbReference type="FunFam" id="3.40.50.720:FF:000365">
    <property type="entry name" value="Glycerol-3-phosphate dehydrogenase [NAD(+)]"/>
    <property type="match status" value="1"/>
</dbReference>
<dbReference type="EC" id="1.1.1.8" evidence="11"/>
<dbReference type="NCBIfam" id="TIGR03376">
    <property type="entry name" value="glycerol3P_DH"/>
    <property type="match status" value="1"/>
</dbReference>
<dbReference type="InterPro" id="IPR011128">
    <property type="entry name" value="G3P_DH_NAD-dep_N"/>
</dbReference>
<evidence type="ECO:0000256" key="4">
    <source>
        <dbReference type="ARBA" id="ARBA00023002"/>
    </source>
</evidence>
<feature type="binding site" evidence="9">
    <location>
        <begin position="11"/>
        <end position="16"/>
    </location>
    <ligand>
        <name>NAD(+)</name>
        <dbReference type="ChEBI" id="CHEBI:57540"/>
    </ligand>
</feature>
<evidence type="ECO:0000259" key="12">
    <source>
        <dbReference type="Pfam" id="PF01210"/>
    </source>
</evidence>
<evidence type="ECO:0000256" key="3">
    <source>
        <dbReference type="ARBA" id="ARBA00011009"/>
    </source>
</evidence>
<comment type="pathway">
    <text evidence="1">Lipid metabolism.</text>
</comment>
<dbReference type="Gene3D" id="1.10.1040.10">
    <property type="entry name" value="N-(1-d-carboxylethyl)-l-norvaline Dehydrogenase, domain 2"/>
    <property type="match status" value="1"/>
</dbReference>
<feature type="binding site" evidence="9">
    <location>
        <position position="300"/>
    </location>
    <ligand>
        <name>NAD(+)</name>
        <dbReference type="ChEBI" id="CHEBI:57540"/>
    </ligand>
</feature>
<sequence>MAEKKKIAIIGSGNWGSAIARIVGANVRTMSMMDEEVKLWVFEEILPDGRKLTEVINTEHENVKYLKGYSLPHNVVAVPDILESAKDADYLVFVLPHQFLRSSCQPLRGKLKQGAVGISLIKGFDLKPEGGIQLISELINSLLGIDVCCLMGANLAHEVAAEKFCETTIGVHTDEQSLIFKDLFQTDFFRVTTVRDAKTVEVCGALKNIVACGAGFVDGLGYGDNTKAAVIRLGLMEMIKFAEYFYAGAKFSTFFESCGIADLVTTCYGGRNRRVSEAVVKSGKSIKQLEAEMLDGQRLQGPETAHEVNALLKAEGLEARFPLFTAIHRICVQEISPSEMIECIRMHPEHLAFDRRRVSIERDVVNQYASCL</sequence>
<dbReference type="InterPro" id="IPR006168">
    <property type="entry name" value="G3P_DH_NAD-dep"/>
</dbReference>
<dbReference type="Pfam" id="PF01210">
    <property type="entry name" value="NAD_Gly3P_dh_N"/>
    <property type="match status" value="1"/>
</dbReference>
<feature type="binding site" evidence="9">
    <location>
        <position position="271"/>
    </location>
    <ligand>
        <name>NAD(+)</name>
        <dbReference type="ChEBI" id="CHEBI:57540"/>
    </ligand>
</feature>
<dbReference type="OrthoDB" id="10263760at2759"/>
<evidence type="ECO:0000313" key="14">
    <source>
        <dbReference type="EMBL" id="CAD7280056.1"/>
    </source>
</evidence>
<gene>
    <name evidence="14" type="ORF">NMOB1V02_LOCUS7720</name>
</gene>
<dbReference type="InterPro" id="IPR008927">
    <property type="entry name" value="6-PGluconate_DH-like_C_sf"/>
</dbReference>
<dbReference type="SUPFAM" id="SSF48179">
    <property type="entry name" value="6-phosphogluconate dehydrogenase C-terminal domain-like"/>
    <property type="match status" value="1"/>
</dbReference>
<dbReference type="InterPro" id="IPR017751">
    <property type="entry name" value="G3P_DH_NAD-dep_euk"/>
</dbReference>
<protein>
    <recommendedName>
        <fullName evidence="11">Glycerol-3-phosphate dehydrogenase [NAD(+)]</fullName>
        <ecNumber evidence="11">1.1.1.8</ecNumber>
    </recommendedName>
</protein>
<dbReference type="FunFam" id="1.10.1040.10:FF:000004">
    <property type="entry name" value="Glycerol-3-phosphate dehydrogenase [NAD(+)]"/>
    <property type="match status" value="1"/>
</dbReference>
<dbReference type="InterPro" id="IPR013328">
    <property type="entry name" value="6PGD_dom2"/>
</dbReference>
<evidence type="ECO:0000256" key="11">
    <source>
        <dbReference type="RuleBase" id="RU361243"/>
    </source>
</evidence>
<evidence type="ECO:0000259" key="13">
    <source>
        <dbReference type="Pfam" id="PF07479"/>
    </source>
</evidence>
<evidence type="ECO:0000256" key="8">
    <source>
        <dbReference type="PIRSR" id="PIRSR000114-2"/>
    </source>
</evidence>
<dbReference type="PRINTS" id="PR00077">
    <property type="entry name" value="GPDHDRGNASE"/>
</dbReference>
<evidence type="ECO:0000256" key="7">
    <source>
        <dbReference type="PIRSR" id="PIRSR000114-1"/>
    </source>
</evidence>
<dbReference type="AlphaFoldDB" id="A0A7R9BT54"/>
<dbReference type="Gene3D" id="3.40.50.720">
    <property type="entry name" value="NAD(P)-binding Rossmann-like Domain"/>
    <property type="match status" value="1"/>
</dbReference>
<comment type="catalytic activity">
    <reaction evidence="6 11">
        <text>sn-glycerol 3-phosphate + NAD(+) = dihydroxyacetone phosphate + NADH + H(+)</text>
        <dbReference type="Rhea" id="RHEA:11092"/>
        <dbReference type="ChEBI" id="CHEBI:15378"/>
        <dbReference type="ChEBI" id="CHEBI:57540"/>
        <dbReference type="ChEBI" id="CHEBI:57597"/>
        <dbReference type="ChEBI" id="CHEBI:57642"/>
        <dbReference type="ChEBI" id="CHEBI:57945"/>
        <dbReference type="EC" id="1.1.1.8"/>
    </reaction>
</comment>
<dbReference type="GO" id="GO:0141152">
    <property type="term" value="F:glycerol-3-phosphate dehydrogenase (NAD+) activity"/>
    <property type="evidence" value="ECO:0007669"/>
    <property type="project" value="UniProtKB-UniRule"/>
</dbReference>
<feature type="binding site" evidence="9">
    <location>
        <position position="42"/>
    </location>
    <ligand>
        <name>NAD(+)</name>
        <dbReference type="ChEBI" id="CHEBI:57540"/>
    </ligand>
</feature>
<dbReference type="PANTHER" id="PTHR11728:SF8">
    <property type="entry name" value="GLYCEROL-3-PHOSPHATE DEHYDROGENASE [NAD(+)]-RELATED"/>
    <property type="match status" value="1"/>
</dbReference>
<feature type="binding site" evidence="8">
    <location>
        <begin position="271"/>
        <end position="272"/>
    </location>
    <ligand>
        <name>substrate</name>
    </ligand>
</feature>
<dbReference type="PROSITE" id="PS00957">
    <property type="entry name" value="NAD_G3PDH"/>
    <property type="match status" value="1"/>
</dbReference>
<dbReference type="EMBL" id="OA883956">
    <property type="protein sequence ID" value="CAD7280056.1"/>
    <property type="molecule type" value="Genomic_DNA"/>
</dbReference>